<dbReference type="PROSITE" id="PS50896">
    <property type="entry name" value="LISH"/>
    <property type="match status" value="1"/>
</dbReference>
<dbReference type="Pfam" id="PF01344">
    <property type="entry name" value="Kelch_1"/>
    <property type="match status" value="1"/>
</dbReference>
<proteinExistence type="predicted"/>
<evidence type="ECO:0000256" key="3">
    <source>
        <dbReference type="SAM" id="MobiDB-lite"/>
    </source>
</evidence>
<evidence type="ECO:0000259" key="4">
    <source>
        <dbReference type="PROSITE" id="PS50022"/>
    </source>
</evidence>
<evidence type="ECO:0000256" key="2">
    <source>
        <dbReference type="ARBA" id="ARBA00022737"/>
    </source>
</evidence>
<dbReference type="SUPFAM" id="SSF49785">
    <property type="entry name" value="Galactose-binding domain-like"/>
    <property type="match status" value="1"/>
</dbReference>
<feature type="domain" description="F5/8 type C" evidence="4">
    <location>
        <begin position="54"/>
        <end position="213"/>
    </location>
</feature>
<sequence length="747" mass="86274">MKAVLNQDLNVHLVTEEHTILYLRLIDDAYMATDEHDVHHWLNRSFREKKFVLASTLALDMAAATAEIPLTKKLDYTIHSYSSYSPTYVPENIREDKSNDQTSRWSSDSNNPPQFLTLKLVSTSIVQSITFGKYEKAHVCNLKKFKIYGGLKEDNMIELLSSGLKNDSNPETFELRNKVSGNYFPCRFIKILPLQSWGPSFNYSVWFVELSGIDDRTQVQQSMDWFHTYQEQELIRLCMKHFRKMNYTRALEALYSETKVKLEHPALSNLYDILVNQGDYDSAQTFIADAATKGLFKRYISEQEYRAIWRPMQCAGGRRPGMRGGHQMCIDVVSETIYLIGGYDGNHDLSDLWSYHIPSNQWTLISSDTESDSDFYVYDIESNSWTLISDDTASVGGPQLIFDHQMCMDVQKSVIYVFGGKILTLTNSGSDERLGNDMPSVNEPVFSGLYSYHVPMNIWTCINTTGSQLRCRMGHSMLFHPCSRKLYVFAGQRNKEYLNDFFSYDVDTGSIEQFSETTRKDASGLSAGGFTQRATIDPDLDEIYVLSGLSKDKEKRDDSVQNSLWVYYIRQKQWSCIYRNENQGEQYWNRMQYVEPCPRFAHQLVYDHVNKVHYLFGGNPGRTCLPKLRLDDFWQLQLSRPTTEQIVQRCSLLIRKHKFQDLALKDTYSALNFLQTSLSEIIDHSDPQQANEFRLMAALLFQTPKDAPGRKTDCGHHQRVQLFEQITEFFASDMTQPKKNLIDLIPL</sequence>
<name>A0AAI8UV03_BEMTA</name>
<gene>
    <name evidence="5" type="ORF">BEMITA_LOCUS193</name>
</gene>
<dbReference type="Gene3D" id="2.60.120.260">
    <property type="entry name" value="Galactose-binding domain-like"/>
    <property type="match status" value="1"/>
</dbReference>
<dbReference type="Gene3D" id="2.120.10.80">
    <property type="entry name" value="Kelch-type beta propeller"/>
    <property type="match status" value="2"/>
</dbReference>
<evidence type="ECO:0000313" key="5">
    <source>
        <dbReference type="EMBL" id="CAH0748601.1"/>
    </source>
</evidence>
<dbReference type="InterPro" id="IPR008979">
    <property type="entry name" value="Galactose-bd-like_sf"/>
</dbReference>
<dbReference type="PANTHER" id="PTHR15526:SF5">
    <property type="entry name" value="MUSKELIN"/>
    <property type="match status" value="1"/>
</dbReference>
<dbReference type="InterPro" id="IPR010565">
    <property type="entry name" value="Muskelin_N"/>
</dbReference>
<evidence type="ECO:0000313" key="6">
    <source>
        <dbReference type="Proteomes" id="UP001152759"/>
    </source>
</evidence>
<feature type="compositionally biased region" description="Polar residues" evidence="3">
    <location>
        <begin position="100"/>
        <end position="110"/>
    </location>
</feature>
<dbReference type="Pfam" id="PF24681">
    <property type="entry name" value="Kelch_KLHDC2_KLHL20_DRC7"/>
    <property type="match status" value="1"/>
</dbReference>
<accession>A0AAI8UV03</accession>
<dbReference type="FunFam" id="2.60.120.260:FF:000066">
    <property type="entry name" value="Muskelin 1"/>
    <property type="match status" value="1"/>
</dbReference>
<dbReference type="AlphaFoldDB" id="A0AAI8UV03"/>
<dbReference type="InterPro" id="IPR000421">
    <property type="entry name" value="FA58C"/>
</dbReference>
<keyword evidence="6" id="KW-1185">Reference proteome</keyword>
<organism evidence="5 6">
    <name type="scientific">Bemisia tabaci</name>
    <name type="common">Sweetpotato whitefly</name>
    <name type="synonym">Aleurodes tabaci</name>
    <dbReference type="NCBI Taxonomy" id="7038"/>
    <lineage>
        <taxon>Eukaryota</taxon>
        <taxon>Metazoa</taxon>
        <taxon>Ecdysozoa</taxon>
        <taxon>Arthropoda</taxon>
        <taxon>Hexapoda</taxon>
        <taxon>Insecta</taxon>
        <taxon>Pterygota</taxon>
        <taxon>Neoptera</taxon>
        <taxon>Paraneoptera</taxon>
        <taxon>Hemiptera</taxon>
        <taxon>Sternorrhyncha</taxon>
        <taxon>Aleyrodoidea</taxon>
        <taxon>Aleyrodidae</taxon>
        <taxon>Aleyrodinae</taxon>
        <taxon>Bemisia</taxon>
    </lineage>
</organism>
<feature type="region of interest" description="Disordered" evidence="3">
    <location>
        <begin position="90"/>
        <end position="110"/>
    </location>
</feature>
<dbReference type="InterPro" id="IPR006594">
    <property type="entry name" value="LisH"/>
</dbReference>
<dbReference type="InterPro" id="IPR006652">
    <property type="entry name" value="Kelch_1"/>
</dbReference>
<keyword evidence="2" id="KW-0677">Repeat</keyword>
<protein>
    <recommendedName>
        <fullName evidence="4">F5/8 type C domain-containing protein</fullName>
    </recommendedName>
</protein>
<dbReference type="GO" id="GO:0005737">
    <property type="term" value="C:cytoplasm"/>
    <property type="evidence" value="ECO:0007669"/>
    <property type="project" value="TreeGrafter"/>
</dbReference>
<reference evidence="5" key="1">
    <citation type="submission" date="2021-12" db="EMBL/GenBank/DDBJ databases">
        <authorList>
            <person name="King R."/>
        </authorList>
    </citation>
    <scope>NUCLEOTIDE SEQUENCE</scope>
</reference>
<dbReference type="Pfam" id="PF06588">
    <property type="entry name" value="Muskelin_N"/>
    <property type="match status" value="1"/>
</dbReference>
<dbReference type="Proteomes" id="UP001152759">
    <property type="component" value="Unassembled WGS sequence"/>
</dbReference>
<evidence type="ECO:0000256" key="1">
    <source>
        <dbReference type="ARBA" id="ARBA00022441"/>
    </source>
</evidence>
<dbReference type="SUPFAM" id="SSF117281">
    <property type="entry name" value="Kelch motif"/>
    <property type="match status" value="1"/>
</dbReference>
<dbReference type="PROSITE" id="PS50022">
    <property type="entry name" value="FA58C_3"/>
    <property type="match status" value="1"/>
</dbReference>
<comment type="caution">
    <text evidence="5">The sequence shown here is derived from an EMBL/GenBank/DDBJ whole genome shotgun (WGS) entry which is preliminary data.</text>
</comment>
<dbReference type="InterPro" id="IPR015915">
    <property type="entry name" value="Kelch-typ_b-propeller"/>
</dbReference>
<dbReference type="PANTHER" id="PTHR15526">
    <property type="entry name" value="MUSKELIN"/>
    <property type="match status" value="1"/>
</dbReference>
<dbReference type="InterPro" id="IPR011043">
    <property type="entry name" value="Gal_Oxase/kelch_b-propeller"/>
</dbReference>
<dbReference type="EMBL" id="CAKKNF020000059">
    <property type="protein sequence ID" value="CAH0748601.1"/>
    <property type="molecule type" value="Genomic_DNA"/>
</dbReference>
<keyword evidence="1" id="KW-0880">Kelch repeat</keyword>
<dbReference type="SMART" id="SM00667">
    <property type="entry name" value="LisH"/>
    <property type="match status" value="1"/>
</dbReference>
<dbReference type="SUPFAM" id="SSF50965">
    <property type="entry name" value="Galactose oxidase, central domain"/>
    <property type="match status" value="1"/>
</dbReference>
<dbReference type="InterPro" id="IPR052456">
    <property type="entry name" value="CTLH_complex_component"/>
</dbReference>